<dbReference type="EMBL" id="MFLF01000008">
    <property type="protein sequence ID" value="OGG60283.1"/>
    <property type="molecule type" value="Genomic_DNA"/>
</dbReference>
<dbReference type="Pfam" id="PF04332">
    <property type="entry name" value="DUF475"/>
    <property type="match status" value="1"/>
</dbReference>
<keyword evidence="1" id="KW-0812">Transmembrane</keyword>
<dbReference type="AlphaFoldDB" id="A0A1F6DFT0"/>
<dbReference type="PANTHER" id="PTHR30238">
    <property type="entry name" value="MEMBRANE BOUND PREDICTED REDOX MODULATOR"/>
    <property type="match status" value="1"/>
</dbReference>
<gene>
    <name evidence="2" type="ORF">A3C89_00800</name>
</gene>
<protein>
    <recommendedName>
        <fullName evidence="4">DUF475 domain-containing protein</fullName>
    </recommendedName>
</protein>
<feature type="transmembrane region" description="Helical" evidence="1">
    <location>
        <begin position="289"/>
        <end position="310"/>
    </location>
</feature>
<feature type="transmembrane region" description="Helical" evidence="1">
    <location>
        <begin position="34"/>
        <end position="51"/>
    </location>
</feature>
<feature type="transmembrane region" description="Helical" evidence="1">
    <location>
        <begin position="316"/>
        <end position="333"/>
    </location>
</feature>
<dbReference type="Proteomes" id="UP000178794">
    <property type="component" value="Unassembled WGS sequence"/>
</dbReference>
<feature type="transmembrane region" description="Helical" evidence="1">
    <location>
        <begin position="72"/>
        <end position="99"/>
    </location>
</feature>
<reference evidence="2 3" key="1">
    <citation type="journal article" date="2016" name="Nat. Commun.">
        <title>Thousands of microbial genomes shed light on interconnected biogeochemical processes in an aquifer system.</title>
        <authorList>
            <person name="Anantharaman K."/>
            <person name="Brown C.T."/>
            <person name="Hug L.A."/>
            <person name="Sharon I."/>
            <person name="Castelle C.J."/>
            <person name="Probst A.J."/>
            <person name="Thomas B.C."/>
            <person name="Singh A."/>
            <person name="Wilkins M.J."/>
            <person name="Karaoz U."/>
            <person name="Brodie E.L."/>
            <person name="Williams K.H."/>
            <person name="Hubbard S.S."/>
            <person name="Banfield J.F."/>
        </authorList>
    </citation>
    <scope>NUCLEOTIDE SEQUENCE [LARGE SCALE GENOMIC DNA]</scope>
</reference>
<dbReference type="InterPro" id="IPR007427">
    <property type="entry name" value="DUF475"/>
</dbReference>
<evidence type="ECO:0000313" key="3">
    <source>
        <dbReference type="Proteomes" id="UP000178794"/>
    </source>
</evidence>
<keyword evidence="1" id="KW-0472">Membrane</keyword>
<keyword evidence="1" id="KW-1133">Transmembrane helix</keyword>
<feature type="transmembrane region" description="Helical" evidence="1">
    <location>
        <begin position="190"/>
        <end position="209"/>
    </location>
</feature>
<feature type="transmembrane region" description="Helical" evidence="1">
    <location>
        <begin position="125"/>
        <end position="144"/>
    </location>
</feature>
<feature type="transmembrane region" description="Helical" evidence="1">
    <location>
        <begin position="165"/>
        <end position="184"/>
    </location>
</feature>
<comment type="caution">
    <text evidence="2">The sequence shown here is derived from an EMBL/GenBank/DDBJ whole genome shotgun (WGS) entry which is preliminary data.</text>
</comment>
<dbReference type="PANTHER" id="PTHR30238:SF4">
    <property type="entry name" value="SLL1022 PROTEIN"/>
    <property type="match status" value="1"/>
</dbReference>
<feature type="transmembrane region" description="Helical" evidence="1">
    <location>
        <begin position="257"/>
        <end position="277"/>
    </location>
</feature>
<sequence>MKYFKGSVLATSIGLLAAAWIGYGQQGTITSLLDVLFVVIVLAVLEVSLSFDNAIVNARVLKNMDALWRRRFLTWGMLIAVFGMRVLFPLLIVAVIGALSPGEALRLALYDSPAYERIMLTAEPYIIGFGASFLFLVGISYFFDAQKEVHWIHRLEMYLQKIGRLYLAEVMLVLGAGTLVAYHLPAPIQFPFLVACISGIITFTLVRWIETLTEHVGKDMTKSVASAGLASFLYLEVVDASFSFDGVIGAFALSNNILIIAIGLGIGAFFVRSFTIMLVERNTLDTYKYLEHGAFWALLALATMMYAGLFIHIPEVIVGSVGLAFLAASFVSSRR</sequence>
<accession>A0A1F6DFT0</accession>
<evidence type="ECO:0000256" key="1">
    <source>
        <dbReference type="SAM" id="Phobius"/>
    </source>
</evidence>
<feature type="transmembrane region" description="Helical" evidence="1">
    <location>
        <begin position="229"/>
        <end position="251"/>
    </location>
</feature>
<evidence type="ECO:0000313" key="2">
    <source>
        <dbReference type="EMBL" id="OGG60283.1"/>
    </source>
</evidence>
<name>A0A1F6DFT0_9BACT</name>
<organism evidence="2 3">
    <name type="scientific">Candidatus Kaiserbacteria bacterium RIFCSPHIGHO2_02_FULL_50_50</name>
    <dbReference type="NCBI Taxonomy" id="1798492"/>
    <lineage>
        <taxon>Bacteria</taxon>
        <taxon>Candidatus Kaiseribacteriota</taxon>
    </lineage>
</organism>
<evidence type="ECO:0008006" key="4">
    <source>
        <dbReference type="Google" id="ProtNLM"/>
    </source>
</evidence>
<proteinExistence type="predicted"/>